<evidence type="ECO:0000313" key="6">
    <source>
        <dbReference type="EMBL" id="OJJ39229.1"/>
    </source>
</evidence>
<dbReference type="GO" id="GO:0001228">
    <property type="term" value="F:DNA-binding transcription activator activity, RNA polymerase II-specific"/>
    <property type="evidence" value="ECO:0007669"/>
    <property type="project" value="TreeGrafter"/>
</dbReference>
<feature type="compositionally biased region" description="Polar residues" evidence="4">
    <location>
        <begin position="202"/>
        <end position="217"/>
    </location>
</feature>
<dbReference type="PROSITE" id="PS00036">
    <property type="entry name" value="BZIP_BASIC"/>
    <property type="match status" value="1"/>
</dbReference>
<dbReference type="GO" id="GO:0000976">
    <property type="term" value="F:transcription cis-regulatory region binding"/>
    <property type="evidence" value="ECO:0007669"/>
    <property type="project" value="InterPro"/>
</dbReference>
<evidence type="ECO:0000313" key="7">
    <source>
        <dbReference type="Proteomes" id="UP000184383"/>
    </source>
</evidence>
<proteinExistence type="predicted"/>
<gene>
    <name evidence="6" type="ORF">ASPWEDRAFT_36971</name>
</gene>
<dbReference type="RefSeq" id="XP_040692905.1">
    <property type="nucleotide sequence ID" value="XM_040834582.1"/>
</dbReference>
<dbReference type="PANTHER" id="PTHR40621:SF9">
    <property type="entry name" value="MEAB PROTEIN"/>
    <property type="match status" value="1"/>
</dbReference>
<sequence length="397" mass="43150">MVDTSNSTHNDMVMDSVIPKTEPIPEGSISSSVSTPEAEGEALTQDVAQTQKRKGGRKPIYATSEERKQRNRQAQAAFRERRTEYIRQLETTIKRNEDSLQTLQQNHRSAADECLMLRYKNSLLERILLEKGIDVQAELRLKTGTPSGGPAKPTPMTAKPPSLERAAVNRNSAQRHQAGIAPKGEPFGMSQHREGAYGIPSPQFQATPPSHVSSPSHAKSPGNFAFQGAMSPVGVDPQQQARSQMLSHSRNLSQASPPLGMPQSDSAEPKSTVPGAGRGSRVPSAYYPSPFQKHYDQLEQEYDAQADLIDDDHDTVDPSPYVPGFNAASVPSGSHSIGSHGLSNFNPQAGEGSNGAYGNTNNIMGNYEPMLDADPFGLSASMHFQTPFSYEQNNTRH</sequence>
<evidence type="ECO:0000256" key="2">
    <source>
        <dbReference type="ARBA" id="ARBA00023242"/>
    </source>
</evidence>
<dbReference type="CDD" id="cd14688">
    <property type="entry name" value="bZIP_YAP"/>
    <property type="match status" value="1"/>
</dbReference>
<accession>A0A1L9RWC0</accession>
<name>A0A1L9RWC0_ASPWE</name>
<feature type="coiled-coil region" evidence="3">
    <location>
        <begin position="86"/>
        <end position="113"/>
    </location>
</feature>
<dbReference type="Gene3D" id="1.20.5.170">
    <property type="match status" value="1"/>
</dbReference>
<dbReference type="InterPro" id="IPR004827">
    <property type="entry name" value="bZIP"/>
</dbReference>
<dbReference type="GeneID" id="63750430"/>
<dbReference type="AlphaFoldDB" id="A0A1L9RWC0"/>
<feature type="compositionally biased region" description="Polar residues" evidence="4">
    <location>
        <begin position="237"/>
        <end position="256"/>
    </location>
</feature>
<feature type="region of interest" description="Disordered" evidence="4">
    <location>
        <begin position="142"/>
        <end position="289"/>
    </location>
</feature>
<evidence type="ECO:0000256" key="1">
    <source>
        <dbReference type="ARBA" id="ARBA00004123"/>
    </source>
</evidence>
<dbReference type="InterPro" id="IPR046347">
    <property type="entry name" value="bZIP_sf"/>
</dbReference>
<protein>
    <recommendedName>
        <fullName evidence="5">BZIP domain-containing protein</fullName>
    </recommendedName>
</protein>
<evidence type="ECO:0000256" key="3">
    <source>
        <dbReference type="SAM" id="Coils"/>
    </source>
</evidence>
<organism evidence="6 7">
    <name type="scientific">Aspergillus wentii DTO 134E9</name>
    <dbReference type="NCBI Taxonomy" id="1073089"/>
    <lineage>
        <taxon>Eukaryota</taxon>
        <taxon>Fungi</taxon>
        <taxon>Dikarya</taxon>
        <taxon>Ascomycota</taxon>
        <taxon>Pezizomycotina</taxon>
        <taxon>Eurotiomycetes</taxon>
        <taxon>Eurotiomycetidae</taxon>
        <taxon>Eurotiales</taxon>
        <taxon>Aspergillaceae</taxon>
        <taxon>Aspergillus</taxon>
        <taxon>Aspergillus subgen. Cremei</taxon>
    </lineage>
</organism>
<keyword evidence="7" id="KW-1185">Reference proteome</keyword>
<comment type="subcellular location">
    <subcellularLocation>
        <location evidence="1">Nucleus</location>
    </subcellularLocation>
</comment>
<feature type="region of interest" description="Disordered" evidence="4">
    <location>
        <begin position="1"/>
        <end position="78"/>
    </location>
</feature>
<reference evidence="7" key="1">
    <citation type="journal article" date="2017" name="Genome Biol.">
        <title>Comparative genomics reveals high biological diversity and specific adaptations in the industrially and medically important fungal genus Aspergillus.</title>
        <authorList>
            <person name="de Vries R.P."/>
            <person name="Riley R."/>
            <person name="Wiebenga A."/>
            <person name="Aguilar-Osorio G."/>
            <person name="Amillis S."/>
            <person name="Uchima C.A."/>
            <person name="Anderluh G."/>
            <person name="Asadollahi M."/>
            <person name="Askin M."/>
            <person name="Barry K."/>
            <person name="Battaglia E."/>
            <person name="Bayram O."/>
            <person name="Benocci T."/>
            <person name="Braus-Stromeyer S.A."/>
            <person name="Caldana C."/>
            <person name="Canovas D."/>
            <person name="Cerqueira G.C."/>
            <person name="Chen F."/>
            <person name="Chen W."/>
            <person name="Choi C."/>
            <person name="Clum A."/>
            <person name="Dos Santos R.A."/>
            <person name="Damasio A.R."/>
            <person name="Diallinas G."/>
            <person name="Emri T."/>
            <person name="Fekete E."/>
            <person name="Flipphi M."/>
            <person name="Freyberg S."/>
            <person name="Gallo A."/>
            <person name="Gournas C."/>
            <person name="Habgood R."/>
            <person name="Hainaut M."/>
            <person name="Harispe M.L."/>
            <person name="Henrissat B."/>
            <person name="Hilden K.S."/>
            <person name="Hope R."/>
            <person name="Hossain A."/>
            <person name="Karabika E."/>
            <person name="Karaffa L."/>
            <person name="Karanyi Z."/>
            <person name="Krasevec N."/>
            <person name="Kuo A."/>
            <person name="Kusch H."/>
            <person name="LaButti K."/>
            <person name="Lagendijk E.L."/>
            <person name="Lapidus A."/>
            <person name="Levasseur A."/>
            <person name="Lindquist E."/>
            <person name="Lipzen A."/>
            <person name="Logrieco A.F."/>
            <person name="MacCabe A."/>
            <person name="Maekelae M.R."/>
            <person name="Malavazi I."/>
            <person name="Melin P."/>
            <person name="Meyer V."/>
            <person name="Mielnichuk N."/>
            <person name="Miskei M."/>
            <person name="Molnar A.P."/>
            <person name="Mule G."/>
            <person name="Ngan C.Y."/>
            <person name="Orejas M."/>
            <person name="Orosz E."/>
            <person name="Ouedraogo J.P."/>
            <person name="Overkamp K.M."/>
            <person name="Park H.-S."/>
            <person name="Perrone G."/>
            <person name="Piumi F."/>
            <person name="Punt P.J."/>
            <person name="Ram A.F."/>
            <person name="Ramon A."/>
            <person name="Rauscher S."/>
            <person name="Record E."/>
            <person name="Riano-Pachon D.M."/>
            <person name="Robert V."/>
            <person name="Roehrig J."/>
            <person name="Ruller R."/>
            <person name="Salamov A."/>
            <person name="Salih N.S."/>
            <person name="Samson R.A."/>
            <person name="Sandor E."/>
            <person name="Sanguinetti M."/>
            <person name="Schuetze T."/>
            <person name="Sepcic K."/>
            <person name="Shelest E."/>
            <person name="Sherlock G."/>
            <person name="Sophianopoulou V."/>
            <person name="Squina F.M."/>
            <person name="Sun H."/>
            <person name="Susca A."/>
            <person name="Todd R.B."/>
            <person name="Tsang A."/>
            <person name="Unkles S.E."/>
            <person name="van de Wiele N."/>
            <person name="van Rossen-Uffink D."/>
            <person name="Oliveira J.V."/>
            <person name="Vesth T.C."/>
            <person name="Visser J."/>
            <person name="Yu J.-H."/>
            <person name="Zhou M."/>
            <person name="Andersen M.R."/>
            <person name="Archer D.B."/>
            <person name="Baker S.E."/>
            <person name="Benoit I."/>
            <person name="Brakhage A.A."/>
            <person name="Braus G.H."/>
            <person name="Fischer R."/>
            <person name="Frisvad J.C."/>
            <person name="Goldman G.H."/>
            <person name="Houbraken J."/>
            <person name="Oakley B."/>
            <person name="Pocsi I."/>
            <person name="Scazzocchio C."/>
            <person name="Seiboth B."/>
            <person name="vanKuyk P.A."/>
            <person name="Wortman J."/>
            <person name="Dyer P.S."/>
            <person name="Grigoriev I.V."/>
        </authorList>
    </citation>
    <scope>NUCLEOTIDE SEQUENCE [LARGE SCALE GENOMIC DNA]</scope>
    <source>
        <strain evidence="7">DTO 134E9</strain>
    </source>
</reference>
<dbReference type="GO" id="GO:0090575">
    <property type="term" value="C:RNA polymerase II transcription regulator complex"/>
    <property type="evidence" value="ECO:0007669"/>
    <property type="project" value="TreeGrafter"/>
</dbReference>
<feature type="compositionally biased region" description="Low complexity" evidence="4">
    <location>
        <begin position="150"/>
        <end position="161"/>
    </location>
</feature>
<dbReference type="PANTHER" id="PTHR40621">
    <property type="entry name" value="TRANSCRIPTION FACTOR KAPC-RELATED"/>
    <property type="match status" value="1"/>
</dbReference>
<keyword evidence="2" id="KW-0539">Nucleus</keyword>
<evidence type="ECO:0000256" key="4">
    <source>
        <dbReference type="SAM" id="MobiDB-lite"/>
    </source>
</evidence>
<dbReference type="Proteomes" id="UP000184383">
    <property type="component" value="Unassembled WGS sequence"/>
</dbReference>
<keyword evidence="3" id="KW-0175">Coiled coil</keyword>
<dbReference type="SUPFAM" id="SSF57959">
    <property type="entry name" value="Leucine zipper domain"/>
    <property type="match status" value="1"/>
</dbReference>
<dbReference type="OrthoDB" id="2285533at2759"/>
<dbReference type="VEuPathDB" id="FungiDB:ASPWEDRAFT_36971"/>
<feature type="domain" description="BZIP" evidence="5">
    <location>
        <begin position="67"/>
        <end position="81"/>
    </location>
</feature>
<feature type="compositionally biased region" description="Polar residues" evidence="4">
    <location>
        <begin position="1"/>
        <end position="10"/>
    </location>
</feature>
<dbReference type="EMBL" id="KV878210">
    <property type="protein sequence ID" value="OJJ39229.1"/>
    <property type="molecule type" value="Genomic_DNA"/>
</dbReference>
<dbReference type="STRING" id="1073089.A0A1L9RWC0"/>
<dbReference type="InterPro" id="IPR050936">
    <property type="entry name" value="AP-1-like"/>
</dbReference>
<evidence type="ECO:0000259" key="5">
    <source>
        <dbReference type="PROSITE" id="PS00036"/>
    </source>
</evidence>